<evidence type="ECO:0000313" key="1">
    <source>
        <dbReference type="EMBL" id="KTT16911.1"/>
    </source>
</evidence>
<dbReference type="EMBL" id="LDSN01000036">
    <property type="protein sequence ID" value="KTT16911.1"/>
    <property type="molecule type" value="Genomic_DNA"/>
</dbReference>
<evidence type="ECO:0000313" key="2">
    <source>
        <dbReference type="Proteomes" id="UP000071644"/>
    </source>
</evidence>
<dbReference type="RefSeq" id="WP_058639032.1">
    <property type="nucleotide sequence ID" value="NZ_LDSN01000036.1"/>
</dbReference>
<proteinExistence type="predicted"/>
<dbReference type="Proteomes" id="UP000071644">
    <property type="component" value="Unassembled WGS sequence"/>
</dbReference>
<reference evidence="1 2" key="1">
    <citation type="journal article" date="2016" name="Front. Microbiol.">
        <title>Genomic Resource of Rice Seed Associated Bacteria.</title>
        <authorList>
            <person name="Midha S."/>
            <person name="Bansal K."/>
            <person name="Sharma S."/>
            <person name="Kumar N."/>
            <person name="Patil P.P."/>
            <person name="Chaudhry V."/>
            <person name="Patil P.B."/>
        </authorList>
    </citation>
    <scope>NUCLEOTIDE SEQUENCE [LARGE SCALE GENOMIC DNA]</scope>
    <source>
        <strain evidence="1 2">NS96</strain>
    </source>
</reference>
<gene>
    <name evidence="1" type="ORF">NS96R_14275</name>
</gene>
<dbReference type="AlphaFoldDB" id="A0AAJ0LIQ9"/>
<organism evidence="1 2">
    <name type="scientific">Pseudomonas parafulva</name>
    <dbReference type="NCBI Taxonomy" id="157782"/>
    <lineage>
        <taxon>Bacteria</taxon>
        <taxon>Pseudomonadati</taxon>
        <taxon>Pseudomonadota</taxon>
        <taxon>Gammaproteobacteria</taxon>
        <taxon>Pseudomonadales</taxon>
        <taxon>Pseudomonadaceae</taxon>
        <taxon>Pseudomonas</taxon>
    </lineage>
</organism>
<protein>
    <submittedName>
        <fullName evidence="1">Uncharacterized protein</fullName>
    </submittedName>
</protein>
<sequence>MILPDLFDGDLAMTRESIETPIGEMRFLITRKSWEVLSGDEDMPSYMPHTNFVVIAHHPVTGVMTMAGAKLEDGDDLRTACADAAQDLTLSVQAIKAYLKGLDGTSP</sequence>
<name>A0AAJ0LIQ9_9PSED</name>
<comment type="caution">
    <text evidence="1">The sequence shown here is derived from an EMBL/GenBank/DDBJ whole genome shotgun (WGS) entry which is preliminary data.</text>
</comment>
<accession>A0AAJ0LIQ9</accession>